<gene>
    <name evidence="1" type="ORF">NCTC9381_02256</name>
</gene>
<organism evidence="1 2">
    <name type="scientific">Enterobacter agglomerans</name>
    <name type="common">Erwinia herbicola</name>
    <name type="synonym">Pantoea agglomerans</name>
    <dbReference type="NCBI Taxonomy" id="549"/>
    <lineage>
        <taxon>Bacteria</taxon>
        <taxon>Pseudomonadati</taxon>
        <taxon>Pseudomonadota</taxon>
        <taxon>Gammaproteobacteria</taxon>
        <taxon>Enterobacterales</taxon>
        <taxon>Erwiniaceae</taxon>
        <taxon>Pantoea</taxon>
        <taxon>Pantoea agglomerans group</taxon>
    </lineage>
</organism>
<sequence length="78" mass="8756">MVGKVAADEVRGYRHNTILLRRFGGSERIYEFSNGEGNPSPFQRLHALDGVDTQRIQTLLQRLRGQRGQLQSAQTGCV</sequence>
<name>A0A379AFN1_ENTAG</name>
<evidence type="ECO:0000313" key="2">
    <source>
        <dbReference type="Proteomes" id="UP000254640"/>
    </source>
</evidence>
<keyword evidence="2" id="KW-1185">Reference proteome</keyword>
<dbReference type="EMBL" id="UGSO01000001">
    <property type="protein sequence ID" value="SUB16352.1"/>
    <property type="molecule type" value="Genomic_DNA"/>
</dbReference>
<protein>
    <submittedName>
        <fullName evidence="1">Uncharacterized protein</fullName>
    </submittedName>
</protein>
<accession>A0A379AFN1</accession>
<dbReference type="AlphaFoldDB" id="A0A379AFN1"/>
<reference evidence="1 2" key="1">
    <citation type="submission" date="2018-06" db="EMBL/GenBank/DDBJ databases">
        <authorList>
            <consortium name="Pathogen Informatics"/>
            <person name="Doyle S."/>
        </authorList>
    </citation>
    <scope>NUCLEOTIDE SEQUENCE [LARGE SCALE GENOMIC DNA]</scope>
    <source>
        <strain evidence="1 2">NCTC9381</strain>
    </source>
</reference>
<evidence type="ECO:0000313" key="1">
    <source>
        <dbReference type="EMBL" id="SUB16352.1"/>
    </source>
</evidence>
<proteinExistence type="predicted"/>
<dbReference type="Proteomes" id="UP000254640">
    <property type="component" value="Unassembled WGS sequence"/>
</dbReference>